<feature type="non-terminal residue" evidence="1">
    <location>
        <position position="1"/>
    </location>
</feature>
<reference evidence="1 2" key="1">
    <citation type="journal article" date="2021" name="BMC Genomics">
        <title>Datura genome reveals duplications of psychoactive alkaloid biosynthetic genes and high mutation rate following tissue culture.</title>
        <authorList>
            <person name="Rajewski A."/>
            <person name="Carter-House D."/>
            <person name="Stajich J."/>
            <person name="Litt A."/>
        </authorList>
    </citation>
    <scope>NUCLEOTIDE SEQUENCE [LARGE SCALE GENOMIC DNA]</scope>
    <source>
        <strain evidence="1">AR-01</strain>
    </source>
</reference>
<gene>
    <name evidence="1" type="ORF">HAX54_022587</name>
</gene>
<comment type="caution">
    <text evidence="1">The sequence shown here is derived from an EMBL/GenBank/DDBJ whole genome shotgun (WGS) entry which is preliminary data.</text>
</comment>
<name>A0ABS8UWP3_DATST</name>
<protein>
    <submittedName>
        <fullName evidence="1">Uncharacterized protein</fullName>
    </submittedName>
</protein>
<proteinExistence type="predicted"/>
<sequence length="80" mass="8748">AIARLDATSEPTDAAAHFRETGSILPLFVLLPLSTHSEYPIQAAESNQPPRPAQVGVFYKHRRAKAGFMPSAFSQNSIRL</sequence>
<evidence type="ECO:0000313" key="2">
    <source>
        <dbReference type="Proteomes" id="UP000823775"/>
    </source>
</evidence>
<keyword evidence="2" id="KW-1185">Reference proteome</keyword>
<dbReference type="EMBL" id="JACEIK010002729">
    <property type="protein sequence ID" value="MCD9638560.1"/>
    <property type="molecule type" value="Genomic_DNA"/>
</dbReference>
<organism evidence="1 2">
    <name type="scientific">Datura stramonium</name>
    <name type="common">Jimsonweed</name>
    <name type="synonym">Common thornapple</name>
    <dbReference type="NCBI Taxonomy" id="4076"/>
    <lineage>
        <taxon>Eukaryota</taxon>
        <taxon>Viridiplantae</taxon>
        <taxon>Streptophyta</taxon>
        <taxon>Embryophyta</taxon>
        <taxon>Tracheophyta</taxon>
        <taxon>Spermatophyta</taxon>
        <taxon>Magnoliopsida</taxon>
        <taxon>eudicotyledons</taxon>
        <taxon>Gunneridae</taxon>
        <taxon>Pentapetalae</taxon>
        <taxon>asterids</taxon>
        <taxon>lamiids</taxon>
        <taxon>Solanales</taxon>
        <taxon>Solanaceae</taxon>
        <taxon>Solanoideae</taxon>
        <taxon>Datureae</taxon>
        <taxon>Datura</taxon>
    </lineage>
</organism>
<dbReference type="Proteomes" id="UP000823775">
    <property type="component" value="Unassembled WGS sequence"/>
</dbReference>
<evidence type="ECO:0000313" key="1">
    <source>
        <dbReference type="EMBL" id="MCD9638560.1"/>
    </source>
</evidence>
<accession>A0ABS8UWP3</accession>